<keyword evidence="9 15" id="KW-0408">Iron</keyword>
<comment type="pathway">
    <text evidence="13">Plant hormone degradation; abscisic acid degradation.</text>
</comment>
<dbReference type="SUPFAM" id="SSF48264">
    <property type="entry name" value="Cytochrome P450"/>
    <property type="match status" value="1"/>
</dbReference>
<protein>
    <recommendedName>
        <fullName evidence="14">(+)-abscisic acid 8'-hydroxylase</fullName>
        <ecNumber evidence="14">1.14.14.137</ecNumber>
    </recommendedName>
</protein>
<evidence type="ECO:0000256" key="6">
    <source>
        <dbReference type="ARBA" id="ARBA00022723"/>
    </source>
</evidence>
<dbReference type="InterPro" id="IPR036396">
    <property type="entry name" value="Cyt_P450_sf"/>
</dbReference>
<dbReference type="GO" id="GO:0010295">
    <property type="term" value="F:(+)-abscisic acid 8'-hydroxylase activity"/>
    <property type="evidence" value="ECO:0007669"/>
    <property type="project" value="UniProtKB-EC"/>
</dbReference>
<comment type="similarity">
    <text evidence="3 16">Belongs to the cytochrome P450 family.</text>
</comment>
<dbReference type="PANTHER" id="PTHR24286">
    <property type="entry name" value="CYTOCHROME P450 26"/>
    <property type="match status" value="1"/>
</dbReference>
<evidence type="ECO:0000256" key="10">
    <source>
        <dbReference type="ARBA" id="ARBA00023033"/>
    </source>
</evidence>
<dbReference type="GO" id="GO:0016125">
    <property type="term" value="P:sterol metabolic process"/>
    <property type="evidence" value="ECO:0007669"/>
    <property type="project" value="TreeGrafter"/>
</dbReference>
<evidence type="ECO:0000256" key="5">
    <source>
        <dbReference type="ARBA" id="ARBA00022692"/>
    </source>
</evidence>
<dbReference type="GO" id="GO:0009687">
    <property type="term" value="P:abscisic acid metabolic process"/>
    <property type="evidence" value="ECO:0007669"/>
    <property type="project" value="TreeGrafter"/>
</dbReference>
<evidence type="ECO:0000256" key="16">
    <source>
        <dbReference type="RuleBase" id="RU000461"/>
    </source>
</evidence>
<evidence type="ECO:0000256" key="3">
    <source>
        <dbReference type="ARBA" id="ARBA00010617"/>
    </source>
</evidence>
<keyword evidence="8 16" id="KW-0560">Oxidoreductase</keyword>
<comment type="subcellular location">
    <subcellularLocation>
        <location evidence="2">Membrane</location>
        <topology evidence="2">Single-pass membrane protein</topology>
    </subcellularLocation>
</comment>
<reference evidence="18" key="1">
    <citation type="submission" date="2018-02" db="EMBL/GenBank/DDBJ databases">
        <title>Computaional analysis to select cytochrom P450 genes involving in onjisaponin biosynthesis of Polygala tenuifolia.</title>
        <authorList>
            <person name="Kim O.T."/>
            <person name="Jin M.L."/>
        </authorList>
    </citation>
    <scope>NUCLEOTIDE SEQUENCE</scope>
</reference>
<dbReference type="PRINTS" id="PR00385">
    <property type="entry name" value="P450"/>
</dbReference>
<dbReference type="GO" id="GO:0016020">
    <property type="term" value="C:membrane"/>
    <property type="evidence" value="ECO:0007669"/>
    <property type="project" value="UniProtKB-SubCell"/>
</dbReference>
<keyword evidence="10 16" id="KW-0503">Monooxygenase</keyword>
<evidence type="ECO:0000256" key="7">
    <source>
        <dbReference type="ARBA" id="ARBA00022989"/>
    </source>
</evidence>
<name>A0A3G5ANN9_9FABA</name>
<dbReference type="FunFam" id="1.10.630.10:FF:000014">
    <property type="entry name" value="Abscisic acid 8"/>
    <property type="match status" value="1"/>
</dbReference>
<evidence type="ECO:0000256" key="8">
    <source>
        <dbReference type="ARBA" id="ARBA00023002"/>
    </source>
</evidence>
<evidence type="ECO:0000313" key="18">
    <source>
        <dbReference type="EMBL" id="AYV88892.1"/>
    </source>
</evidence>
<evidence type="ECO:0000256" key="1">
    <source>
        <dbReference type="ARBA" id="ARBA00001971"/>
    </source>
</evidence>
<dbReference type="Pfam" id="PF00067">
    <property type="entry name" value="p450"/>
    <property type="match status" value="1"/>
</dbReference>
<dbReference type="EC" id="1.14.14.137" evidence="14"/>
<dbReference type="InterPro" id="IPR017972">
    <property type="entry name" value="Cyt_P450_CS"/>
</dbReference>
<evidence type="ECO:0000256" key="15">
    <source>
        <dbReference type="PIRSR" id="PIRSR602401-1"/>
    </source>
</evidence>
<evidence type="ECO:0000256" key="17">
    <source>
        <dbReference type="SAM" id="Phobius"/>
    </source>
</evidence>
<evidence type="ECO:0000256" key="9">
    <source>
        <dbReference type="ARBA" id="ARBA00023004"/>
    </source>
</evidence>
<evidence type="ECO:0000256" key="2">
    <source>
        <dbReference type="ARBA" id="ARBA00004167"/>
    </source>
</evidence>
<dbReference type="InterPro" id="IPR002401">
    <property type="entry name" value="Cyt_P450_E_grp-I"/>
</dbReference>
<evidence type="ECO:0000256" key="14">
    <source>
        <dbReference type="ARBA" id="ARBA00066338"/>
    </source>
</evidence>
<dbReference type="AlphaFoldDB" id="A0A3G5ANN9"/>
<keyword evidence="11 17" id="KW-0472">Membrane</keyword>
<evidence type="ECO:0000256" key="11">
    <source>
        <dbReference type="ARBA" id="ARBA00023136"/>
    </source>
</evidence>
<evidence type="ECO:0000256" key="13">
    <source>
        <dbReference type="ARBA" id="ARBA00060633"/>
    </source>
</evidence>
<evidence type="ECO:0000256" key="12">
    <source>
        <dbReference type="ARBA" id="ARBA00050609"/>
    </source>
</evidence>
<proteinExistence type="evidence at transcript level"/>
<dbReference type="Gene3D" id="1.10.630.10">
    <property type="entry name" value="Cytochrome P450"/>
    <property type="match status" value="1"/>
</dbReference>
<organism evidence="18">
    <name type="scientific">Polygala tenuifolia</name>
    <dbReference type="NCBI Taxonomy" id="355332"/>
    <lineage>
        <taxon>Eukaryota</taxon>
        <taxon>Viridiplantae</taxon>
        <taxon>Streptophyta</taxon>
        <taxon>Embryophyta</taxon>
        <taxon>Tracheophyta</taxon>
        <taxon>Spermatophyta</taxon>
        <taxon>Magnoliopsida</taxon>
        <taxon>eudicotyledons</taxon>
        <taxon>Gunneridae</taxon>
        <taxon>Pentapetalae</taxon>
        <taxon>rosids</taxon>
        <taxon>fabids</taxon>
        <taxon>Fabales</taxon>
        <taxon>Polygalaceae</taxon>
        <taxon>Polygala</taxon>
    </lineage>
</organism>
<evidence type="ECO:0000256" key="4">
    <source>
        <dbReference type="ARBA" id="ARBA00022617"/>
    </source>
</evidence>
<comment type="cofactor">
    <cofactor evidence="1 15">
        <name>heme</name>
        <dbReference type="ChEBI" id="CHEBI:30413"/>
    </cofactor>
</comment>
<dbReference type="PANTHER" id="PTHR24286:SF10">
    <property type="entry name" value="ABSCISIC ACID 8'-HYDROXYLASE 1"/>
    <property type="match status" value="1"/>
</dbReference>
<keyword evidence="7 17" id="KW-1133">Transmembrane helix</keyword>
<dbReference type="EMBL" id="MG934256">
    <property type="protein sequence ID" value="AYV88892.1"/>
    <property type="molecule type" value="mRNA"/>
</dbReference>
<dbReference type="CDD" id="cd11043">
    <property type="entry name" value="CYP90-like"/>
    <property type="match status" value="1"/>
</dbReference>
<keyword evidence="4 15" id="KW-0349">Heme</keyword>
<dbReference type="PRINTS" id="PR00463">
    <property type="entry name" value="EP450I"/>
</dbReference>
<dbReference type="PROSITE" id="PS00086">
    <property type="entry name" value="CYTOCHROME_P450"/>
    <property type="match status" value="1"/>
</dbReference>
<feature type="binding site" description="axial binding residue" evidence="15">
    <location>
        <position position="414"/>
    </location>
    <ligand>
        <name>heme</name>
        <dbReference type="ChEBI" id="CHEBI:30413"/>
    </ligand>
    <ligandPart>
        <name>Fe</name>
        <dbReference type="ChEBI" id="CHEBI:18248"/>
    </ligandPart>
</feature>
<dbReference type="InterPro" id="IPR001128">
    <property type="entry name" value="Cyt_P450"/>
</dbReference>
<keyword evidence="6 15" id="KW-0479">Metal-binding</keyword>
<dbReference type="GO" id="GO:0020037">
    <property type="term" value="F:heme binding"/>
    <property type="evidence" value="ECO:0007669"/>
    <property type="project" value="InterPro"/>
</dbReference>
<keyword evidence="5 17" id="KW-0812">Transmembrane</keyword>
<comment type="catalytic activity">
    <reaction evidence="12">
        <text>2-cis-(+)-abscisate + reduced [NADPH--hemoprotein reductase] + O2 = (+)-8'-hydroxyabscisate + oxidized [NADPH--hemoprotein reductase] + H2O + H(+)</text>
        <dbReference type="Rhea" id="RHEA:12897"/>
        <dbReference type="Rhea" id="RHEA-COMP:11964"/>
        <dbReference type="Rhea" id="RHEA-COMP:11965"/>
        <dbReference type="ChEBI" id="CHEBI:15377"/>
        <dbReference type="ChEBI" id="CHEBI:15378"/>
        <dbReference type="ChEBI" id="CHEBI:15379"/>
        <dbReference type="ChEBI" id="CHEBI:37569"/>
        <dbReference type="ChEBI" id="CHEBI:57618"/>
        <dbReference type="ChEBI" id="CHEBI:58210"/>
        <dbReference type="ChEBI" id="CHEBI:58490"/>
        <dbReference type="EC" id="1.14.14.137"/>
    </reaction>
</comment>
<feature type="transmembrane region" description="Helical" evidence="17">
    <location>
        <begin position="6"/>
        <end position="24"/>
    </location>
</feature>
<sequence length="484" mass="55313">METFTTMISLVSCLLIFFLVYSFIKFFNSKRRGLPLPPGSLGWPYIGETFQLYSQNPNVFFASKEKRYGSIFKTHILGCPSIMISSPEAAKFVLVTRAHLFKPTFPASKERMLGKQAIFFHQGDYHAKLRKLVLRAFMPEAIKNIIPDIESLAMDSLKSREGQLINTYLEMKTYSFNVALLSIFGKDEMLYREDLKRCYYILEKGYNSMSINLPGTLFNKSLKARKELAQILAKILSTRRQMRHDHNDLLGSFMGEKEGLTDEQIADNIIGVIFAARDTTASVLTWIFKYLGENPNVLKAVTEEQESIIKSKEESGEDKVLVWADTKNMPITSRVIQETLRVASILSFTFREAVEDVEYEGYLIPKGWKVLPLFRNIHHSADNFREPEKFDPSRFEVAPKPNTFLPFGNGIHSCPGNELAKLEILVLLHHLTTKYRWTVVGEQNGIQYSPFPLPQNGLPVRLFPKTQKINADEENPSPTSQRLS</sequence>
<dbReference type="GO" id="GO:0005506">
    <property type="term" value="F:iron ion binding"/>
    <property type="evidence" value="ECO:0007669"/>
    <property type="project" value="InterPro"/>
</dbReference>
<accession>A0A3G5ANN9</accession>